<reference evidence="17 18" key="1">
    <citation type="submission" date="2021-07" db="EMBL/GenBank/DDBJ databases">
        <authorList>
            <person name="Imarazene B."/>
            <person name="Zahm M."/>
            <person name="Klopp C."/>
            <person name="Cabau C."/>
            <person name="Beille S."/>
            <person name="Jouanno E."/>
            <person name="Castinel A."/>
            <person name="Lluch J."/>
            <person name="Gil L."/>
            <person name="Kuchtly C."/>
            <person name="Lopez Roques C."/>
            <person name="Donnadieu C."/>
            <person name="Parrinello H."/>
            <person name="Journot L."/>
            <person name="Du K."/>
            <person name="Schartl M."/>
            <person name="Retaux S."/>
            <person name="Guiguen Y."/>
        </authorList>
    </citation>
    <scope>NUCLEOTIDE SEQUENCE [LARGE SCALE GENOMIC DNA]</scope>
    <source>
        <strain evidence="17">Pach_M1</strain>
        <tissue evidence="17">Testis</tissue>
    </source>
</reference>
<organism evidence="17 18">
    <name type="scientific">Astyanax mexicanus</name>
    <name type="common">Blind cave fish</name>
    <name type="synonym">Astyanax fasciatus mexicanus</name>
    <dbReference type="NCBI Taxonomy" id="7994"/>
    <lineage>
        <taxon>Eukaryota</taxon>
        <taxon>Metazoa</taxon>
        <taxon>Chordata</taxon>
        <taxon>Craniata</taxon>
        <taxon>Vertebrata</taxon>
        <taxon>Euteleostomi</taxon>
        <taxon>Actinopterygii</taxon>
        <taxon>Neopterygii</taxon>
        <taxon>Teleostei</taxon>
        <taxon>Ostariophysi</taxon>
        <taxon>Characiformes</taxon>
        <taxon>Characoidei</taxon>
        <taxon>Acestrorhamphidae</taxon>
        <taxon>Acestrorhamphinae</taxon>
        <taxon>Astyanax</taxon>
    </lineage>
</organism>
<feature type="domain" description="C2H2-type" evidence="15">
    <location>
        <begin position="607"/>
        <end position="635"/>
    </location>
</feature>
<feature type="domain" description="C2H2-type" evidence="15">
    <location>
        <begin position="635"/>
        <end position="662"/>
    </location>
</feature>
<dbReference type="SUPFAM" id="SSF57667">
    <property type="entry name" value="beta-beta-alpha zinc fingers"/>
    <property type="match status" value="4"/>
</dbReference>
<keyword evidence="11" id="KW-0539">Nucleus</keyword>
<evidence type="ECO:0000256" key="9">
    <source>
        <dbReference type="ARBA" id="ARBA00023125"/>
    </source>
</evidence>
<dbReference type="PANTHER" id="PTHR24379:SF127">
    <property type="entry name" value="BLOODY FINGERS-RELATED"/>
    <property type="match status" value="1"/>
</dbReference>
<dbReference type="Pfam" id="PF05485">
    <property type="entry name" value="THAP"/>
    <property type="match status" value="1"/>
</dbReference>
<feature type="domain" description="C2H2-type" evidence="15">
    <location>
        <begin position="664"/>
        <end position="691"/>
    </location>
</feature>
<dbReference type="PROSITE" id="PS00028">
    <property type="entry name" value="ZINC_FINGER_C2H2_1"/>
    <property type="match status" value="6"/>
</dbReference>
<dbReference type="GO" id="GO:0008270">
    <property type="term" value="F:zinc ion binding"/>
    <property type="evidence" value="ECO:0007669"/>
    <property type="project" value="UniProtKB-KW"/>
</dbReference>
<dbReference type="GO" id="GO:0000981">
    <property type="term" value="F:DNA-binding transcription factor activity, RNA polymerase II-specific"/>
    <property type="evidence" value="ECO:0007669"/>
    <property type="project" value="TreeGrafter"/>
</dbReference>
<dbReference type="InterPro" id="IPR036236">
    <property type="entry name" value="Znf_C2H2_sf"/>
</dbReference>
<evidence type="ECO:0000256" key="6">
    <source>
        <dbReference type="ARBA" id="ARBA00022771"/>
    </source>
</evidence>
<protein>
    <submittedName>
        <fullName evidence="17">Zinc finger protein 37-like</fullName>
    </submittedName>
</protein>
<accession>A0A8T2LV52</accession>
<dbReference type="PROSITE" id="PS50950">
    <property type="entry name" value="ZF_THAP"/>
    <property type="match status" value="1"/>
</dbReference>
<feature type="domain" description="C2H2-type" evidence="15">
    <location>
        <begin position="720"/>
        <end position="747"/>
    </location>
</feature>
<comment type="subcellular location">
    <subcellularLocation>
        <location evidence="2">Nucleus</location>
    </subcellularLocation>
</comment>
<feature type="domain" description="THAP-type" evidence="16">
    <location>
        <begin position="1"/>
        <end position="86"/>
    </location>
</feature>
<comment type="similarity">
    <text evidence="3">Belongs to the krueppel C2H2-type zinc-finger protein family.</text>
</comment>
<evidence type="ECO:0000256" key="2">
    <source>
        <dbReference type="ARBA" id="ARBA00004123"/>
    </source>
</evidence>
<dbReference type="Gene3D" id="6.20.210.20">
    <property type="entry name" value="THAP domain"/>
    <property type="match status" value="1"/>
</dbReference>
<dbReference type="Gene3D" id="3.30.160.60">
    <property type="entry name" value="Classic Zinc Finger"/>
    <property type="match status" value="4"/>
</dbReference>
<keyword evidence="8" id="KW-0805">Transcription regulation</keyword>
<feature type="compositionally biased region" description="Basic and acidic residues" evidence="14">
    <location>
        <begin position="379"/>
        <end position="393"/>
    </location>
</feature>
<feature type="compositionally biased region" description="Basic and acidic residues" evidence="14">
    <location>
        <begin position="314"/>
        <end position="342"/>
    </location>
</feature>
<dbReference type="PROSITE" id="PS50157">
    <property type="entry name" value="ZINC_FINGER_C2H2_2"/>
    <property type="match status" value="6"/>
</dbReference>
<evidence type="ECO:0000313" key="18">
    <source>
        <dbReference type="Proteomes" id="UP000752171"/>
    </source>
</evidence>
<evidence type="ECO:0000256" key="11">
    <source>
        <dbReference type="ARBA" id="ARBA00023242"/>
    </source>
</evidence>
<dbReference type="PANTHER" id="PTHR24379">
    <property type="entry name" value="KRAB AND ZINC FINGER DOMAIN-CONTAINING"/>
    <property type="match status" value="1"/>
</dbReference>
<dbReference type="GO" id="GO:0005634">
    <property type="term" value="C:nucleus"/>
    <property type="evidence" value="ECO:0007669"/>
    <property type="project" value="UniProtKB-SubCell"/>
</dbReference>
<dbReference type="FunFam" id="3.30.160.60:FF:000097">
    <property type="entry name" value="Zinc finger protein"/>
    <property type="match status" value="1"/>
</dbReference>
<evidence type="ECO:0000256" key="5">
    <source>
        <dbReference type="ARBA" id="ARBA00022737"/>
    </source>
</evidence>
<keyword evidence="6 12" id="KW-0863">Zinc-finger</keyword>
<evidence type="ECO:0000256" key="13">
    <source>
        <dbReference type="PROSITE-ProRule" id="PRU00309"/>
    </source>
</evidence>
<dbReference type="AlphaFoldDB" id="A0A8T2LV52"/>
<dbReference type="SUPFAM" id="SSF57716">
    <property type="entry name" value="Glucocorticoid receptor-like (DNA-binding domain)"/>
    <property type="match status" value="1"/>
</dbReference>
<dbReference type="Proteomes" id="UP000752171">
    <property type="component" value="Unassembled WGS sequence"/>
</dbReference>
<keyword evidence="5" id="KW-0677">Repeat</keyword>
<evidence type="ECO:0000256" key="10">
    <source>
        <dbReference type="ARBA" id="ARBA00023163"/>
    </source>
</evidence>
<comment type="function">
    <text evidence="1">May be involved in transcriptional regulation.</text>
</comment>
<evidence type="ECO:0000313" key="17">
    <source>
        <dbReference type="EMBL" id="KAG9274677.1"/>
    </source>
</evidence>
<dbReference type="GO" id="GO:0000977">
    <property type="term" value="F:RNA polymerase II transcription regulatory region sequence-specific DNA binding"/>
    <property type="evidence" value="ECO:0007669"/>
    <property type="project" value="TreeGrafter"/>
</dbReference>
<evidence type="ECO:0000256" key="8">
    <source>
        <dbReference type="ARBA" id="ARBA00023015"/>
    </source>
</evidence>
<keyword evidence="10" id="KW-0804">Transcription</keyword>
<evidence type="ECO:0000256" key="7">
    <source>
        <dbReference type="ARBA" id="ARBA00022833"/>
    </source>
</evidence>
<sequence length="797" mass="90881">MVNHCCVPGCRSEAKRSTKRFHRFPKDLNICRLWLMVMKHRLSSTEILNRESVKHLRVCSDHFCPEDYRERSLNNALNSAAVPSVFSCAPGAPSRGTAEEALTEKPGTPTQLSVYSEVEVKPWRKAVKSLQTNQGTSVFKSTVVLVNTQCLLELFQYCWLCQIECCITIEGHERLFSVTQECQSCGFHKQWRSHPTPAGEAVGAFKIENKQQEEIIQEDHEDEDAPTYPEKEQSSEPGGEDEDEEEVMIQIVSSDNEGTDQNCDQVFIKKDGSYLPKKDEKTRELEEAQKKSSGNRKRRSESWDSVDEGAADSDVPRDEGVFILEEVEKTDSGERETRRQDQMDVDVAADAEVSADVSTDVSKDEGVFIMKEVGTRDMGKVGPQRLKEAKSMDEGVAVAAVSDRSKDDDDCDGLITVVDKEPEKRNTRMRKAKNQGSFYELAVDSDFSMDEDLFGVDEEEKKDTGMRSKSKRQDSSDEWEPRLDDMAADADISMDEDLFSYLIEDSKGKVVVWCEVCRTDAMLSCSVSRHKKVYACAQCGAGDHIEMRNFENLVVHFNDFTSFQKHAEKKHEAKPFHKPCQECGKFILAEPTSMGRKDHKCEKIKHIVCPECGKRFLTEIGLKRHFSKLHKDADHPCKYCLKLFKNRPSKLEHEQTHPKEKEPYSCPDCLERFDNIHKRNSHLKLHRGPYKYACDTCGKRFRDIIMLKRHKLIHSGEKPFRCHVCDRSFNQIGNLSSHMRLHTGEKPFMCEQCGECFNHNVSLKNHLLRYHYSGLPQTETGKWQGHPHGSALSGGGY</sequence>
<dbReference type="FunFam" id="3.30.160.60:FF:000096">
    <property type="entry name" value="Zinc finger and BTB domain-containing protein 18 isoform 1"/>
    <property type="match status" value="1"/>
</dbReference>
<evidence type="ECO:0000259" key="16">
    <source>
        <dbReference type="PROSITE" id="PS50950"/>
    </source>
</evidence>
<feature type="domain" description="C2H2-type" evidence="15">
    <location>
        <begin position="692"/>
        <end position="719"/>
    </location>
</feature>
<feature type="region of interest" description="Disordered" evidence="14">
    <location>
        <begin position="218"/>
        <end position="246"/>
    </location>
</feature>
<dbReference type="InterPro" id="IPR006612">
    <property type="entry name" value="THAP_Znf"/>
</dbReference>
<dbReference type="FunFam" id="3.30.160.60:FF:001480">
    <property type="entry name" value="Si:cabz01071911.3"/>
    <property type="match status" value="1"/>
</dbReference>
<evidence type="ECO:0000256" key="14">
    <source>
        <dbReference type="SAM" id="MobiDB-lite"/>
    </source>
</evidence>
<proteinExistence type="inferred from homology"/>
<dbReference type="EMBL" id="JAICCE010000008">
    <property type="protein sequence ID" value="KAG9274677.1"/>
    <property type="molecule type" value="Genomic_DNA"/>
</dbReference>
<keyword evidence="9 13" id="KW-0238">DNA-binding</keyword>
<dbReference type="SMART" id="SM00692">
    <property type="entry name" value="DM3"/>
    <property type="match status" value="1"/>
</dbReference>
<feature type="domain" description="C2H2-type" evidence="15">
    <location>
        <begin position="748"/>
        <end position="776"/>
    </location>
</feature>
<feature type="region of interest" description="Disordered" evidence="14">
    <location>
        <begin position="458"/>
        <end position="482"/>
    </location>
</feature>
<dbReference type="InterPro" id="IPR013087">
    <property type="entry name" value="Znf_C2H2_type"/>
</dbReference>
<keyword evidence="7" id="KW-0862">Zinc</keyword>
<evidence type="ECO:0000256" key="1">
    <source>
        <dbReference type="ARBA" id="ARBA00003767"/>
    </source>
</evidence>
<keyword evidence="4" id="KW-0479">Metal-binding</keyword>
<evidence type="ECO:0000256" key="12">
    <source>
        <dbReference type="PROSITE-ProRule" id="PRU00042"/>
    </source>
</evidence>
<dbReference type="SMART" id="SM00355">
    <property type="entry name" value="ZnF_C2H2"/>
    <property type="match status" value="7"/>
</dbReference>
<feature type="compositionally biased region" description="Basic and acidic residues" evidence="14">
    <location>
        <begin position="277"/>
        <end position="290"/>
    </location>
</feature>
<gene>
    <name evidence="17" type="ORF">AMEX_G11692</name>
</gene>
<evidence type="ECO:0000256" key="4">
    <source>
        <dbReference type="ARBA" id="ARBA00022723"/>
    </source>
</evidence>
<dbReference type="InterPro" id="IPR038441">
    <property type="entry name" value="THAP_Znf_sf"/>
</dbReference>
<dbReference type="SMART" id="SM00980">
    <property type="entry name" value="THAP"/>
    <property type="match status" value="1"/>
</dbReference>
<feature type="region of interest" description="Disordered" evidence="14">
    <location>
        <begin position="379"/>
        <end position="411"/>
    </location>
</feature>
<feature type="compositionally biased region" description="Basic and acidic residues" evidence="14">
    <location>
        <begin position="459"/>
        <end position="482"/>
    </location>
</feature>
<feature type="compositionally biased region" description="Low complexity" evidence="14">
    <location>
        <begin position="350"/>
        <end position="360"/>
    </location>
</feature>
<evidence type="ECO:0000259" key="15">
    <source>
        <dbReference type="PROSITE" id="PS50157"/>
    </source>
</evidence>
<name>A0A8T2LV52_ASTMX</name>
<dbReference type="Pfam" id="PF00096">
    <property type="entry name" value="zf-C2H2"/>
    <property type="match status" value="3"/>
</dbReference>
<feature type="region of interest" description="Disordered" evidence="14">
    <location>
        <begin position="277"/>
        <end position="360"/>
    </location>
</feature>
<comment type="caution">
    <text evidence="17">The sequence shown here is derived from an EMBL/GenBank/DDBJ whole genome shotgun (WGS) entry which is preliminary data.</text>
</comment>
<evidence type="ECO:0000256" key="3">
    <source>
        <dbReference type="ARBA" id="ARBA00006991"/>
    </source>
</evidence>